<keyword evidence="3" id="KW-1185">Reference proteome</keyword>
<organism evidence="2 3">
    <name type="scientific">Xanthomonas codiaei</name>
    <dbReference type="NCBI Taxonomy" id="56463"/>
    <lineage>
        <taxon>Bacteria</taxon>
        <taxon>Pseudomonadati</taxon>
        <taxon>Pseudomonadota</taxon>
        <taxon>Gammaproteobacteria</taxon>
        <taxon>Lysobacterales</taxon>
        <taxon>Lysobacteraceae</taxon>
        <taxon>Xanthomonas</taxon>
    </lineage>
</organism>
<evidence type="ECO:0000256" key="1">
    <source>
        <dbReference type="SAM" id="MobiDB-lite"/>
    </source>
</evidence>
<name>A0ABW9MGJ5_9XANT</name>
<gene>
    <name evidence="2" type="ORF">ACI6Q5_01935</name>
</gene>
<feature type="region of interest" description="Disordered" evidence="1">
    <location>
        <begin position="1"/>
        <end position="35"/>
    </location>
</feature>
<evidence type="ECO:0000313" key="3">
    <source>
        <dbReference type="Proteomes" id="UP001637990"/>
    </source>
</evidence>
<proteinExistence type="predicted"/>
<evidence type="ECO:0000313" key="2">
    <source>
        <dbReference type="EMBL" id="MFO3703756.1"/>
    </source>
</evidence>
<reference evidence="2 3" key="1">
    <citation type="submission" date="2024-11" db="EMBL/GenBank/DDBJ databases">
        <title>Genome sequencing of Xanthomonas codiaei.</title>
        <authorList>
            <person name="Studholme D.J."/>
        </authorList>
    </citation>
    <scope>NUCLEOTIDE SEQUENCE [LARGE SCALE GENOMIC DNA]</scope>
    <source>
        <strain evidence="2 3">NCPPB 4350</strain>
    </source>
</reference>
<accession>A0ABW9MGJ5</accession>
<protein>
    <submittedName>
        <fullName evidence="2">Uncharacterized protein</fullName>
    </submittedName>
</protein>
<comment type="caution">
    <text evidence="2">The sequence shown here is derived from an EMBL/GenBank/DDBJ whole genome shotgun (WGS) entry which is preliminary data.</text>
</comment>
<dbReference type="Proteomes" id="UP001637990">
    <property type="component" value="Unassembled WGS sequence"/>
</dbReference>
<sequence length="161" mass="17093">MSPILPPDRTRQTCADPPQSSRPDGLQNTPARNLGQAPMPIHRLQLAQMGSVLRLSTTHRVVQAAIDYQAVLQIIADASHRPLVTGTGRVPGCSALDATEVDRSRARANDLAAKGWSRGCRSTGSACSGGVRDCNTVTWHHAIQSAGHHPGHCGVTPDRLA</sequence>
<dbReference type="EMBL" id="JBJGBS010000004">
    <property type="protein sequence ID" value="MFO3703756.1"/>
    <property type="molecule type" value="Genomic_DNA"/>
</dbReference>
<feature type="compositionally biased region" description="Polar residues" evidence="1">
    <location>
        <begin position="18"/>
        <end position="31"/>
    </location>
</feature>
<dbReference type="RefSeq" id="WP_146091851.1">
    <property type="nucleotide sequence ID" value="NZ_JBJGBS010000004.1"/>
</dbReference>